<dbReference type="Proteomes" id="UP001176961">
    <property type="component" value="Unassembled WGS sequence"/>
</dbReference>
<feature type="region of interest" description="Disordered" evidence="9">
    <location>
        <begin position="114"/>
        <end position="185"/>
    </location>
</feature>
<keyword evidence="13" id="KW-1185">Reference proteome</keyword>
<keyword evidence="6 7" id="KW-0539">Nucleus</keyword>
<evidence type="ECO:0000256" key="9">
    <source>
        <dbReference type="SAM" id="MobiDB-lite"/>
    </source>
</evidence>
<feature type="compositionally biased region" description="Acidic residues" evidence="9">
    <location>
        <begin position="157"/>
        <end position="175"/>
    </location>
</feature>
<feature type="compositionally biased region" description="Low complexity" evidence="9">
    <location>
        <begin position="1"/>
        <end position="45"/>
    </location>
</feature>
<organism evidence="12 13">
    <name type="scientific">Cylicocyclus nassatus</name>
    <name type="common">Nematode worm</name>
    <dbReference type="NCBI Taxonomy" id="53992"/>
    <lineage>
        <taxon>Eukaryota</taxon>
        <taxon>Metazoa</taxon>
        <taxon>Ecdysozoa</taxon>
        <taxon>Nematoda</taxon>
        <taxon>Chromadorea</taxon>
        <taxon>Rhabditida</taxon>
        <taxon>Rhabditina</taxon>
        <taxon>Rhabditomorpha</taxon>
        <taxon>Strongyloidea</taxon>
        <taxon>Strongylidae</taxon>
        <taxon>Cylicocyclus</taxon>
    </lineage>
</organism>
<dbReference type="PANTHER" id="PTHR24340:SF82">
    <property type="entry name" value="HOMEOBOX PROTEIN VND"/>
    <property type="match status" value="1"/>
</dbReference>
<evidence type="ECO:0000256" key="1">
    <source>
        <dbReference type="ARBA" id="ARBA00004123"/>
    </source>
</evidence>
<dbReference type="Gene3D" id="1.10.10.60">
    <property type="entry name" value="Homeodomain-like"/>
    <property type="match status" value="1"/>
</dbReference>
<dbReference type="PROSITE" id="PS00027">
    <property type="entry name" value="HOMEOBOX_1"/>
    <property type="match status" value="1"/>
</dbReference>
<dbReference type="Pfam" id="PF00046">
    <property type="entry name" value="Homeodomain"/>
    <property type="match status" value="1"/>
</dbReference>
<evidence type="ECO:0000256" key="6">
    <source>
        <dbReference type="ARBA" id="ARBA00023242"/>
    </source>
</evidence>
<evidence type="ECO:0000256" key="8">
    <source>
        <dbReference type="RuleBase" id="RU000682"/>
    </source>
</evidence>
<keyword evidence="10" id="KW-0812">Transmembrane</keyword>
<dbReference type="GO" id="GO:0005634">
    <property type="term" value="C:nucleus"/>
    <property type="evidence" value="ECO:0007669"/>
    <property type="project" value="UniProtKB-SubCell"/>
</dbReference>
<dbReference type="InterPro" id="IPR017970">
    <property type="entry name" value="Homeobox_CS"/>
</dbReference>
<dbReference type="GO" id="GO:0030154">
    <property type="term" value="P:cell differentiation"/>
    <property type="evidence" value="ECO:0007669"/>
    <property type="project" value="TreeGrafter"/>
</dbReference>
<evidence type="ECO:0000259" key="11">
    <source>
        <dbReference type="PROSITE" id="PS50071"/>
    </source>
</evidence>
<protein>
    <recommendedName>
        <fullName evidence="11">Homeobox domain-containing protein</fullName>
    </recommendedName>
</protein>
<feature type="region of interest" description="Disordered" evidence="9">
    <location>
        <begin position="647"/>
        <end position="701"/>
    </location>
</feature>
<evidence type="ECO:0000256" key="10">
    <source>
        <dbReference type="SAM" id="Phobius"/>
    </source>
</evidence>
<dbReference type="InterPro" id="IPR050394">
    <property type="entry name" value="Homeobox_NK-like"/>
</dbReference>
<feature type="transmembrane region" description="Helical" evidence="10">
    <location>
        <begin position="598"/>
        <end position="621"/>
    </location>
</feature>
<keyword evidence="10" id="KW-0472">Membrane</keyword>
<feature type="DNA-binding region" description="Homeobox" evidence="7">
    <location>
        <begin position="182"/>
        <end position="241"/>
    </location>
</feature>
<keyword evidence="4 7" id="KW-0238">DNA-binding</keyword>
<dbReference type="EMBL" id="CATQJL010000001">
    <property type="protein sequence ID" value="CAJ0588652.1"/>
    <property type="molecule type" value="Genomic_DNA"/>
</dbReference>
<feature type="transmembrane region" description="Helical" evidence="10">
    <location>
        <begin position="383"/>
        <end position="405"/>
    </location>
</feature>
<feature type="transmembrane region" description="Helical" evidence="10">
    <location>
        <begin position="417"/>
        <end position="437"/>
    </location>
</feature>
<feature type="transmembrane region" description="Helical" evidence="10">
    <location>
        <begin position="573"/>
        <end position="592"/>
    </location>
</feature>
<keyword evidence="5 7" id="KW-0371">Homeobox</keyword>
<dbReference type="InterPro" id="IPR009057">
    <property type="entry name" value="Homeodomain-like_sf"/>
</dbReference>
<dbReference type="PANTHER" id="PTHR24340">
    <property type="entry name" value="HOMEOBOX PROTEIN NKX"/>
    <property type="match status" value="1"/>
</dbReference>
<evidence type="ECO:0000256" key="4">
    <source>
        <dbReference type="ARBA" id="ARBA00023125"/>
    </source>
</evidence>
<accession>A0AA36GCB5</accession>
<evidence type="ECO:0000256" key="2">
    <source>
        <dbReference type="ARBA" id="ARBA00005661"/>
    </source>
</evidence>
<evidence type="ECO:0000313" key="12">
    <source>
        <dbReference type="EMBL" id="CAJ0588652.1"/>
    </source>
</evidence>
<evidence type="ECO:0000256" key="5">
    <source>
        <dbReference type="ARBA" id="ARBA00023155"/>
    </source>
</evidence>
<feature type="region of interest" description="Disordered" evidence="9">
    <location>
        <begin position="1"/>
        <end position="75"/>
    </location>
</feature>
<evidence type="ECO:0000256" key="3">
    <source>
        <dbReference type="ARBA" id="ARBA00022473"/>
    </source>
</evidence>
<keyword evidence="3" id="KW-0217">Developmental protein</keyword>
<reference evidence="12" key="1">
    <citation type="submission" date="2023-07" db="EMBL/GenBank/DDBJ databases">
        <authorList>
            <consortium name="CYATHOMIX"/>
        </authorList>
    </citation>
    <scope>NUCLEOTIDE SEQUENCE</scope>
    <source>
        <strain evidence="12">N/A</strain>
    </source>
</reference>
<feature type="transmembrane region" description="Helical" evidence="10">
    <location>
        <begin position="481"/>
        <end position="507"/>
    </location>
</feature>
<feature type="compositionally biased region" description="Basic and acidic residues" evidence="9">
    <location>
        <begin position="141"/>
        <end position="156"/>
    </location>
</feature>
<sequence length="730" mass="80588">MFNVSALASSNSLGPSLGPSLGSSLSSGLSSSSSTSLGTGISQSIAASLPTPVAGDSKSEFKWDTSSDATAQTSNGTWTEHLPLLAGYPAAPSFSIESSMYTYDPSTNFAGTLTPGSSMYTLPPADPFQRTDPMIMGNGSSEEKEGDGNEKNGSKAEDEDDGADEMEEDGEEEYDGNGKRKKRKRRVLFTKGQTYELERRFRTQRYLSAPEREQLAMQIRLTPTQVKIWFQNHRYKTKKTIQEKGLNPGLLSSSPSFTTPASTAFSARRYCPIPEFSFRMPIQMLVRDGKPCPPEIASTPYQAAAAAVAFGGSGAGYLPGSTGYLPATGGYLSQAPPTTSYMANSWDDSCTDVNPEDGICDSDQNVRCTTTVLTISQKNIAKYMLYFITAWIVLWCLITLAVNFMHKNSGHHRFIHLYEEIIIVILFIVIGVANVTFVSKKNICKYIPILSQFFMALLNAAFVMESIFAKSMVHARSKKNGFIPAFLNYLIPIPLALLPTLLTYFYLKQYYGLSYQLCFTTAPGDMFWAFVIPNWILIAVAGLQAQLSCLACDQTIPEQDQIQCFWAKKSAKSLLLFSLLIFTLWFMILSAGNEQITYLFILAILLTILAGPTIFVVHTFCHLNTCQKWSKPGFFGGFYQLCPEKPKDKPKDPYDDDDDDLAPQEPSPTTQNAPSPLPNKVAPLPEILEPPKSTHAEPTHTPATQFYSWLTAPDMFTRRPSSVLFRPKPS</sequence>
<gene>
    <name evidence="12" type="ORF">CYNAS_LOCUS635</name>
</gene>
<dbReference type="FunFam" id="1.10.10.60:FF:000101">
    <property type="entry name" value="NK2 homeobox 8"/>
    <property type="match status" value="1"/>
</dbReference>
<dbReference type="PRINTS" id="PR00024">
    <property type="entry name" value="HOMEOBOX"/>
</dbReference>
<feature type="transmembrane region" description="Helical" evidence="10">
    <location>
        <begin position="449"/>
        <end position="469"/>
    </location>
</feature>
<comment type="subcellular location">
    <subcellularLocation>
        <location evidence="1 7 8">Nucleus</location>
    </subcellularLocation>
</comment>
<dbReference type="PROSITE" id="PS50071">
    <property type="entry name" value="HOMEOBOX_2"/>
    <property type="match status" value="1"/>
</dbReference>
<comment type="similarity">
    <text evidence="2">Belongs to the NK-2 homeobox family.</text>
</comment>
<feature type="transmembrane region" description="Helical" evidence="10">
    <location>
        <begin position="527"/>
        <end position="552"/>
    </location>
</feature>
<comment type="caution">
    <text evidence="12">The sequence shown here is derived from an EMBL/GenBank/DDBJ whole genome shotgun (WGS) entry which is preliminary data.</text>
</comment>
<evidence type="ECO:0000313" key="13">
    <source>
        <dbReference type="Proteomes" id="UP001176961"/>
    </source>
</evidence>
<dbReference type="GO" id="GO:0000978">
    <property type="term" value="F:RNA polymerase II cis-regulatory region sequence-specific DNA binding"/>
    <property type="evidence" value="ECO:0007669"/>
    <property type="project" value="TreeGrafter"/>
</dbReference>
<keyword evidence="10" id="KW-1133">Transmembrane helix</keyword>
<dbReference type="InterPro" id="IPR020479">
    <property type="entry name" value="HD_metazoa"/>
</dbReference>
<feature type="compositionally biased region" description="Polar residues" evidence="9">
    <location>
        <begin position="66"/>
        <end position="75"/>
    </location>
</feature>
<feature type="domain" description="Homeobox" evidence="11">
    <location>
        <begin position="180"/>
        <end position="240"/>
    </location>
</feature>
<dbReference type="AlphaFoldDB" id="A0AA36GCB5"/>
<dbReference type="InterPro" id="IPR001356">
    <property type="entry name" value="HD"/>
</dbReference>
<dbReference type="SMART" id="SM00389">
    <property type="entry name" value="HOX"/>
    <property type="match status" value="1"/>
</dbReference>
<name>A0AA36GCB5_CYLNA</name>
<proteinExistence type="inferred from homology"/>
<dbReference type="SUPFAM" id="SSF46689">
    <property type="entry name" value="Homeodomain-like"/>
    <property type="match status" value="1"/>
</dbReference>
<evidence type="ECO:0000256" key="7">
    <source>
        <dbReference type="PROSITE-ProRule" id="PRU00108"/>
    </source>
</evidence>
<dbReference type="GO" id="GO:0000981">
    <property type="term" value="F:DNA-binding transcription factor activity, RNA polymerase II-specific"/>
    <property type="evidence" value="ECO:0007669"/>
    <property type="project" value="InterPro"/>
</dbReference>
<dbReference type="CDD" id="cd00086">
    <property type="entry name" value="homeodomain"/>
    <property type="match status" value="1"/>
</dbReference>